<reference evidence="3 4" key="1">
    <citation type="submission" date="2017-08" db="EMBL/GenBank/DDBJ databases">
        <authorList>
            <person name="de Groot N.N."/>
        </authorList>
    </citation>
    <scope>NUCLEOTIDE SEQUENCE [LARGE SCALE GENOMIC DNA]</scope>
    <source>
        <strain evidence="3 4">USBA 352</strain>
    </source>
</reference>
<dbReference type="RefSeq" id="WP_097174162.1">
    <property type="nucleotide sequence ID" value="NZ_OBML01000002.1"/>
</dbReference>
<dbReference type="Proteomes" id="UP000219331">
    <property type="component" value="Unassembled WGS sequence"/>
</dbReference>
<dbReference type="InterPro" id="IPR051677">
    <property type="entry name" value="AfsR-DnrI-RedD_regulator"/>
</dbReference>
<evidence type="ECO:0000313" key="4">
    <source>
        <dbReference type="Proteomes" id="UP000219331"/>
    </source>
</evidence>
<feature type="domain" description="Bacterial transcriptional activator" evidence="2">
    <location>
        <begin position="118"/>
        <end position="260"/>
    </location>
</feature>
<dbReference type="GO" id="GO:0006355">
    <property type="term" value="P:regulation of DNA-templated transcription"/>
    <property type="evidence" value="ECO:0007669"/>
    <property type="project" value="InterPro"/>
</dbReference>
<dbReference type="Gene3D" id="1.10.10.10">
    <property type="entry name" value="Winged helix-like DNA-binding domain superfamily/Winged helix DNA-binding domain"/>
    <property type="match status" value="1"/>
</dbReference>
<dbReference type="AlphaFoldDB" id="A0A285RSX4"/>
<dbReference type="Gene3D" id="1.25.40.10">
    <property type="entry name" value="Tetratricopeptide repeat domain"/>
    <property type="match status" value="2"/>
</dbReference>
<evidence type="ECO:0000256" key="1">
    <source>
        <dbReference type="SAM" id="MobiDB-lite"/>
    </source>
</evidence>
<dbReference type="InterPro" id="IPR005158">
    <property type="entry name" value="BTAD"/>
</dbReference>
<dbReference type="SUPFAM" id="SSF46894">
    <property type="entry name" value="C-terminal effector domain of the bipartite response regulators"/>
    <property type="match status" value="1"/>
</dbReference>
<evidence type="ECO:0000313" key="3">
    <source>
        <dbReference type="EMBL" id="SOB97226.1"/>
    </source>
</evidence>
<keyword evidence="4" id="KW-1185">Reference proteome</keyword>
<dbReference type="STRING" id="538381.GCA_001696535_03077"/>
<sequence>MQGQGDVEDMGNREVAEHGRSAGSGRSRLHGVVLGVPRFLVDGKPVSFRSRKAEGLLVRLCLTGDGRLSREMAANLFWQDSSEHHSRSSLRQTLLILRRALEDAGFDGLDSDKMNIRLDLERVTLDLEDLGTDGSDVPARLLIEKRLSERLFEGGEMLAEPFHNWLRLRRQQFHDQLRAFLEPMVRLDSGNWKRMEQAAVALLNLDPTHEPACRAFITARAVQGDYTGALRAYEDLWNVLEDEFDTQPSNETQSLIVDIKLGKFSDWLRRERMRLAEEAAQRAPASPATERTAGEHAPVVVQHVNPVIVVDQILQITEADQDIRLAKVFRHDLISRLVRFREWSVADEVTEELSRSAAPIYRVSISAMRAERSVSYSVTVKNSRTNAYVWGRNSAVDIGELFARQSMLVAEIAMAMNVNISAERLANMSRIPDASLDQYDRLLMGQRLHYTWKIEDSHQAEAILDRLIKDNPRFGPAYSSLAQIINSRHIVFPGQAQTPETLERSAGLARMALALDPFDSRGYLCAAWTLALQRRFEQAEAQHRQALELNDNDPWTALSAAHGLAYYGHREEALAIAYRHRENGLLTSPLHWSYFVGITCLCGDHAASIAAFRYLSDGYLGVEAWYVAALALTGEDEEARAQARHLKQRVTDRWVLPQPPDDADIARWIGNCFPISSPRTWDEIHQGLSSAGILLPADLAPEGATRR</sequence>
<dbReference type="InterPro" id="IPR011990">
    <property type="entry name" value="TPR-like_helical_dom_sf"/>
</dbReference>
<dbReference type="EMBL" id="OBML01000002">
    <property type="protein sequence ID" value="SOB97226.1"/>
    <property type="molecule type" value="Genomic_DNA"/>
</dbReference>
<dbReference type="PANTHER" id="PTHR35807">
    <property type="entry name" value="TRANSCRIPTIONAL REGULATOR REDD-RELATED"/>
    <property type="match status" value="1"/>
</dbReference>
<proteinExistence type="predicted"/>
<dbReference type="SUPFAM" id="SSF48452">
    <property type="entry name" value="TPR-like"/>
    <property type="match status" value="2"/>
</dbReference>
<feature type="compositionally biased region" description="Basic and acidic residues" evidence="1">
    <location>
        <begin position="10"/>
        <end position="20"/>
    </location>
</feature>
<protein>
    <submittedName>
        <fullName evidence="3">DNA-binding transcriptional activator of the SARP family</fullName>
    </submittedName>
</protein>
<dbReference type="GO" id="GO:0003677">
    <property type="term" value="F:DNA binding"/>
    <property type="evidence" value="ECO:0007669"/>
    <property type="project" value="UniProtKB-KW"/>
</dbReference>
<dbReference type="OrthoDB" id="7888886at2"/>
<keyword evidence="3" id="KW-0238">DNA-binding</keyword>
<dbReference type="InterPro" id="IPR036388">
    <property type="entry name" value="WH-like_DNA-bd_sf"/>
</dbReference>
<dbReference type="InterPro" id="IPR016032">
    <property type="entry name" value="Sig_transdc_resp-reg_C-effctor"/>
</dbReference>
<evidence type="ECO:0000259" key="2">
    <source>
        <dbReference type="SMART" id="SM01043"/>
    </source>
</evidence>
<name>A0A285RSX4_9HYPH</name>
<feature type="region of interest" description="Disordered" evidence="1">
    <location>
        <begin position="1"/>
        <end position="27"/>
    </location>
</feature>
<dbReference type="SMART" id="SM01043">
    <property type="entry name" value="BTAD"/>
    <property type="match status" value="1"/>
</dbReference>
<organism evidence="3 4">
    <name type="scientific">Stappia indica</name>
    <dbReference type="NCBI Taxonomy" id="538381"/>
    <lineage>
        <taxon>Bacteria</taxon>
        <taxon>Pseudomonadati</taxon>
        <taxon>Pseudomonadota</taxon>
        <taxon>Alphaproteobacteria</taxon>
        <taxon>Hyphomicrobiales</taxon>
        <taxon>Stappiaceae</taxon>
        <taxon>Stappia</taxon>
    </lineage>
</organism>
<gene>
    <name evidence="3" type="ORF">SAMN05421512_102445</name>
</gene>
<accession>A0A285RSX4</accession>
<dbReference type="Pfam" id="PF03704">
    <property type="entry name" value="BTAD"/>
    <property type="match status" value="1"/>
</dbReference>